<dbReference type="STRING" id="265726.KY46_11015"/>
<evidence type="ECO:0000259" key="6">
    <source>
        <dbReference type="PROSITE" id="PS50043"/>
    </source>
</evidence>
<protein>
    <submittedName>
        <fullName evidence="8">LuxR family transcriptional regulator</fullName>
    </submittedName>
</protein>
<keyword evidence="3" id="KW-0238">DNA-binding</keyword>
<keyword evidence="1 5" id="KW-0597">Phosphoprotein</keyword>
<dbReference type="InterPro" id="IPR000792">
    <property type="entry name" value="Tscrpt_reg_LuxR_C"/>
</dbReference>
<evidence type="ECO:0000313" key="9">
    <source>
        <dbReference type="Proteomes" id="UP000033633"/>
    </source>
</evidence>
<dbReference type="InterPro" id="IPR001789">
    <property type="entry name" value="Sig_transdc_resp-reg_receiver"/>
</dbReference>
<dbReference type="AlphaFoldDB" id="A0A0F5VE37"/>
<dbReference type="InterPro" id="IPR039420">
    <property type="entry name" value="WalR-like"/>
</dbReference>
<keyword evidence="9" id="KW-1185">Reference proteome</keyword>
<keyword evidence="4" id="KW-0804">Transcription</keyword>
<dbReference type="CDD" id="cd17535">
    <property type="entry name" value="REC_NarL-like"/>
    <property type="match status" value="1"/>
</dbReference>
<dbReference type="SMART" id="SM00448">
    <property type="entry name" value="REC"/>
    <property type="match status" value="1"/>
</dbReference>
<gene>
    <name evidence="8" type="ORF">KY46_11015</name>
</gene>
<dbReference type="PANTHER" id="PTHR43214:SF41">
    <property type="entry name" value="NITRATE_NITRITE RESPONSE REGULATOR PROTEIN NARP"/>
    <property type="match status" value="1"/>
</dbReference>
<dbReference type="OrthoDB" id="9796655at2"/>
<feature type="domain" description="Response regulatory" evidence="7">
    <location>
        <begin position="5"/>
        <end position="121"/>
    </location>
</feature>
<accession>A0A0F5VE37</accession>
<evidence type="ECO:0000256" key="5">
    <source>
        <dbReference type="PROSITE-ProRule" id="PRU00169"/>
    </source>
</evidence>
<feature type="domain" description="HTH luxR-type" evidence="6">
    <location>
        <begin position="146"/>
        <end position="211"/>
    </location>
</feature>
<dbReference type="Pfam" id="PF00196">
    <property type="entry name" value="GerE"/>
    <property type="match status" value="1"/>
</dbReference>
<dbReference type="PROSITE" id="PS00622">
    <property type="entry name" value="HTH_LUXR_1"/>
    <property type="match status" value="1"/>
</dbReference>
<keyword evidence="2" id="KW-0805">Transcription regulation</keyword>
<dbReference type="CDD" id="cd06170">
    <property type="entry name" value="LuxR_C_like"/>
    <property type="match status" value="1"/>
</dbReference>
<evidence type="ECO:0000259" key="7">
    <source>
        <dbReference type="PROSITE" id="PS50110"/>
    </source>
</evidence>
<dbReference type="SMART" id="SM00421">
    <property type="entry name" value="HTH_LUXR"/>
    <property type="match status" value="1"/>
</dbReference>
<dbReference type="SUPFAM" id="SSF46894">
    <property type="entry name" value="C-terminal effector domain of the bipartite response regulators"/>
    <property type="match status" value="1"/>
</dbReference>
<dbReference type="PROSITE" id="PS50110">
    <property type="entry name" value="RESPONSE_REGULATORY"/>
    <property type="match status" value="1"/>
</dbReference>
<comment type="caution">
    <text evidence="8">The sequence shown here is derived from an EMBL/GenBank/DDBJ whole genome shotgun (WGS) entry which is preliminary data.</text>
</comment>
<evidence type="ECO:0000256" key="2">
    <source>
        <dbReference type="ARBA" id="ARBA00023015"/>
    </source>
</evidence>
<dbReference type="Gene3D" id="3.40.50.2300">
    <property type="match status" value="1"/>
</dbReference>
<dbReference type="RefSeq" id="WP_046220687.1">
    <property type="nucleotide sequence ID" value="NZ_JWYV01000008.1"/>
</dbReference>
<dbReference type="Pfam" id="PF00072">
    <property type="entry name" value="Response_reg"/>
    <property type="match status" value="1"/>
</dbReference>
<evidence type="ECO:0000256" key="1">
    <source>
        <dbReference type="ARBA" id="ARBA00022553"/>
    </source>
</evidence>
<dbReference type="Proteomes" id="UP000033633">
    <property type="component" value="Unassembled WGS sequence"/>
</dbReference>
<evidence type="ECO:0000313" key="8">
    <source>
        <dbReference type="EMBL" id="KKC99749.1"/>
    </source>
</evidence>
<name>A0A0F5VE37_9GAMM</name>
<organism evidence="8 9">
    <name type="scientific">Photobacterium halotolerans</name>
    <dbReference type="NCBI Taxonomy" id="265726"/>
    <lineage>
        <taxon>Bacteria</taxon>
        <taxon>Pseudomonadati</taxon>
        <taxon>Pseudomonadota</taxon>
        <taxon>Gammaproteobacteria</taxon>
        <taxon>Vibrionales</taxon>
        <taxon>Vibrionaceae</taxon>
        <taxon>Photobacterium</taxon>
    </lineage>
</organism>
<dbReference type="InterPro" id="IPR016032">
    <property type="entry name" value="Sig_transdc_resp-reg_C-effctor"/>
</dbReference>
<dbReference type="PATRIC" id="fig|265726.11.peg.4354"/>
<dbReference type="PROSITE" id="PS50043">
    <property type="entry name" value="HTH_LUXR_2"/>
    <property type="match status" value="1"/>
</dbReference>
<dbReference type="GO" id="GO:0003677">
    <property type="term" value="F:DNA binding"/>
    <property type="evidence" value="ECO:0007669"/>
    <property type="project" value="UniProtKB-KW"/>
</dbReference>
<dbReference type="InterPro" id="IPR058245">
    <property type="entry name" value="NreC/VraR/RcsB-like_REC"/>
</dbReference>
<evidence type="ECO:0000256" key="3">
    <source>
        <dbReference type="ARBA" id="ARBA00023125"/>
    </source>
</evidence>
<dbReference type="InterPro" id="IPR011006">
    <property type="entry name" value="CheY-like_superfamily"/>
</dbReference>
<proteinExistence type="predicted"/>
<evidence type="ECO:0000256" key="4">
    <source>
        <dbReference type="ARBA" id="ARBA00023163"/>
    </source>
</evidence>
<feature type="modified residue" description="4-aspartylphosphate" evidence="5">
    <location>
        <position position="56"/>
    </location>
</feature>
<dbReference type="PRINTS" id="PR00038">
    <property type="entry name" value="HTHLUXR"/>
</dbReference>
<dbReference type="EMBL" id="JWYV01000008">
    <property type="protein sequence ID" value="KKC99749.1"/>
    <property type="molecule type" value="Genomic_DNA"/>
</dbReference>
<dbReference type="SUPFAM" id="SSF52172">
    <property type="entry name" value="CheY-like"/>
    <property type="match status" value="1"/>
</dbReference>
<dbReference type="PANTHER" id="PTHR43214">
    <property type="entry name" value="TWO-COMPONENT RESPONSE REGULATOR"/>
    <property type="match status" value="1"/>
</dbReference>
<sequence>MAKIQVLLVDDHQVVMEGFKARLDNETNIEVIATATNGADALKNAEQYQPDVVLMDISMPEMNGIEATRHFRQHFPEIKVLILTMHDNREYILQVMQAGASGYILKEVSAQEMVQAIEAVHQGGRYFCRLVADTVFAAPIEPVEPAQAVLTALSRREETVLRQVALGKSSKKIALELGISTRTVETHRQNIKHKLNMNSTAELTAYAVKENLI</sequence>
<dbReference type="GO" id="GO:0006355">
    <property type="term" value="P:regulation of DNA-templated transcription"/>
    <property type="evidence" value="ECO:0007669"/>
    <property type="project" value="InterPro"/>
</dbReference>
<dbReference type="GO" id="GO:0000160">
    <property type="term" value="P:phosphorelay signal transduction system"/>
    <property type="evidence" value="ECO:0007669"/>
    <property type="project" value="InterPro"/>
</dbReference>
<reference evidence="8 9" key="1">
    <citation type="submission" date="2014-12" db="EMBL/GenBank/DDBJ databases">
        <title>Mercury Reductase activity and rhizosphere competence traits in the genome of root associated Photobacterium halotolerans MELD1.</title>
        <authorList>
            <person name="Mathew D.C."/>
            <person name="Huang C.-C."/>
        </authorList>
    </citation>
    <scope>NUCLEOTIDE SEQUENCE [LARGE SCALE GENOMIC DNA]</scope>
    <source>
        <strain evidence="8 9">MELD1</strain>
    </source>
</reference>